<dbReference type="OrthoDB" id="3022831at2759"/>
<dbReference type="AlphaFoldDB" id="A0A5C3M168"/>
<proteinExistence type="predicted"/>
<dbReference type="SUPFAM" id="SSF52047">
    <property type="entry name" value="RNI-like"/>
    <property type="match status" value="1"/>
</dbReference>
<evidence type="ECO:0008006" key="3">
    <source>
        <dbReference type="Google" id="ProtNLM"/>
    </source>
</evidence>
<name>A0A5C3M168_9AGAR</name>
<sequence>METLLPLQTFCQHAGMHVCSQCNSITFSENVNSDSLCDSRYRYNHIENPAPYISALNSEIARVEAIAERLREQRRPLHSALNARTPIGSLPSELMRNIMLLACQRPIQNDSGILMYDEKPSVSPLTLGAICSLWREIAWSTKEIWSVMDLPVSVKRHEAQIELLKQWLLRAENVDVIVSIERTSDITESSTEIITPLALVTEALAAYSDRWSGFHTLLPSINVVATLPVVKYHLRALESLTLRSSSWSEFGFQLEMFSVAPLLREVSLEGISLGEIVLPWNQFTTFRSTRFFVDECMELLRRAKSMTHCTLISMLPGFREEAGNLYNLGENTLYCAQLHMLHVTAYGNHALLLFFERLILPSLSELSITLVPYYGFPLGSIDMLLHRSRCRLTKLSLQDLTITLDDILVNSLKDIPTLKQLILSIHVGSLSTVFMHALQTSQFLPQLETFIYEGSMKFSGEDLLAALKWRWYRTEEAQDNDSGTEASNIIGRREVNRAQLTTVTMVSGSNVPFTEEIEQELILLIKDGMQLNMQFDGEIPGSEC</sequence>
<keyword evidence="2" id="KW-1185">Reference proteome</keyword>
<reference evidence="1 2" key="1">
    <citation type="journal article" date="2019" name="Nat. Ecol. Evol.">
        <title>Megaphylogeny resolves global patterns of mushroom evolution.</title>
        <authorList>
            <person name="Varga T."/>
            <person name="Krizsan K."/>
            <person name="Foldi C."/>
            <person name="Dima B."/>
            <person name="Sanchez-Garcia M."/>
            <person name="Sanchez-Ramirez S."/>
            <person name="Szollosi G.J."/>
            <person name="Szarkandi J.G."/>
            <person name="Papp V."/>
            <person name="Albert L."/>
            <person name="Andreopoulos W."/>
            <person name="Angelini C."/>
            <person name="Antonin V."/>
            <person name="Barry K.W."/>
            <person name="Bougher N.L."/>
            <person name="Buchanan P."/>
            <person name="Buyck B."/>
            <person name="Bense V."/>
            <person name="Catcheside P."/>
            <person name="Chovatia M."/>
            <person name="Cooper J."/>
            <person name="Damon W."/>
            <person name="Desjardin D."/>
            <person name="Finy P."/>
            <person name="Geml J."/>
            <person name="Haridas S."/>
            <person name="Hughes K."/>
            <person name="Justo A."/>
            <person name="Karasinski D."/>
            <person name="Kautmanova I."/>
            <person name="Kiss B."/>
            <person name="Kocsube S."/>
            <person name="Kotiranta H."/>
            <person name="LaButti K.M."/>
            <person name="Lechner B.E."/>
            <person name="Liimatainen K."/>
            <person name="Lipzen A."/>
            <person name="Lukacs Z."/>
            <person name="Mihaltcheva S."/>
            <person name="Morgado L.N."/>
            <person name="Niskanen T."/>
            <person name="Noordeloos M.E."/>
            <person name="Ohm R.A."/>
            <person name="Ortiz-Santana B."/>
            <person name="Ovrebo C."/>
            <person name="Racz N."/>
            <person name="Riley R."/>
            <person name="Savchenko A."/>
            <person name="Shiryaev A."/>
            <person name="Soop K."/>
            <person name="Spirin V."/>
            <person name="Szebenyi C."/>
            <person name="Tomsovsky M."/>
            <person name="Tulloss R.E."/>
            <person name="Uehling J."/>
            <person name="Grigoriev I.V."/>
            <person name="Vagvolgyi C."/>
            <person name="Papp T."/>
            <person name="Martin F.M."/>
            <person name="Miettinen O."/>
            <person name="Hibbett D.S."/>
            <person name="Nagy L.G."/>
        </authorList>
    </citation>
    <scope>NUCLEOTIDE SEQUENCE [LARGE SCALE GENOMIC DNA]</scope>
    <source>
        <strain evidence="1 2">CBS 166.37</strain>
    </source>
</reference>
<evidence type="ECO:0000313" key="1">
    <source>
        <dbReference type="EMBL" id="TFK38517.1"/>
    </source>
</evidence>
<evidence type="ECO:0000313" key="2">
    <source>
        <dbReference type="Proteomes" id="UP000308652"/>
    </source>
</evidence>
<gene>
    <name evidence="1" type="ORF">BDQ12DRAFT_683783</name>
</gene>
<organism evidence="1 2">
    <name type="scientific">Crucibulum laeve</name>
    <dbReference type="NCBI Taxonomy" id="68775"/>
    <lineage>
        <taxon>Eukaryota</taxon>
        <taxon>Fungi</taxon>
        <taxon>Dikarya</taxon>
        <taxon>Basidiomycota</taxon>
        <taxon>Agaricomycotina</taxon>
        <taxon>Agaricomycetes</taxon>
        <taxon>Agaricomycetidae</taxon>
        <taxon>Agaricales</taxon>
        <taxon>Agaricineae</taxon>
        <taxon>Nidulariaceae</taxon>
        <taxon>Crucibulum</taxon>
    </lineage>
</organism>
<dbReference type="Proteomes" id="UP000308652">
    <property type="component" value="Unassembled WGS sequence"/>
</dbReference>
<accession>A0A5C3M168</accession>
<dbReference type="EMBL" id="ML213603">
    <property type="protein sequence ID" value="TFK38517.1"/>
    <property type="molecule type" value="Genomic_DNA"/>
</dbReference>
<protein>
    <recommendedName>
        <fullName evidence="3">F-box domain-containing protein</fullName>
    </recommendedName>
</protein>
<dbReference type="STRING" id="68775.A0A5C3M168"/>